<dbReference type="PROSITE" id="PS00211">
    <property type="entry name" value="ABC_TRANSPORTER_1"/>
    <property type="match status" value="1"/>
</dbReference>
<gene>
    <name evidence="5" type="ORF">CSTERLE_03700</name>
</gene>
<keyword evidence="2" id="KW-0547">Nucleotide-binding</keyword>
<dbReference type="InterPro" id="IPR027417">
    <property type="entry name" value="P-loop_NTPase"/>
</dbReference>
<dbReference type="PANTHER" id="PTHR42939:SF3">
    <property type="entry name" value="ABC TRANSPORTER ATP-BINDING COMPONENT"/>
    <property type="match status" value="1"/>
</dbReference>
<dbReference type="Pfam" id="PF00005">
    <property type="entry name" value="ABC_tran"/>
    <property type="match status" value="1"/>
</dbReference>
<evidence type="ECO:0000313" key="6">
    <source>
        <dbReference type="Proteomes" id="UP000092931"/>
    </source>
</evidence>
<evidence type="ECO:0000313" key="5">
    <source>
        <dbReference type="EMBL" id="ANX00749.1"/>
    </source>
</evidence>
<dbReference type="GO" id="GO:0005524">
    <property type="term" value="F:ATP binding"/>
    <property type="evidence" value="ECO:0007669"/>
    <property type="project" value="UniProtKB-KW"/>
</dbReference>
<evidence type="ECO:0000256" key="3">
    <source>
        <dbReference type="ARBA" id="ARBA00022840"/>
    </source>
</evidence>
<sequence length="288" mass="32671">MTEALKLVNVSKHYRDFSLNRINISLPSGCIMGFIGENGAGKTTTIKLILDLIKKDEGKIFVLGKDNQIGLKSLKENIGVVMEDCFFPENLTAANINRILYGIYETWDERKFYSYLKQFSIPANKSIKEYSKGMKMKLSIAAALSHESKLLILDEPTNGLDPVVRDEVLDVFLDFIQDESQSVFISSHIISDLEKICDYITFIHKGSIVFSESKDELLEKYGILKCSEQDFQNIDSDVVVGYRKNSFGVEALVLKDGVGKNFVMDRPSIEDIMLYYTNRSKEKKPLEV</sequence>
<dbReference type="EMBL" id="CP014673">
    <property type="protein sequence ID" value="ANX00749.1"/>
    <property type="molecule type" value="Genomic_DNA"/>
</dbReference>
<dbReference type="Gene3D" id="3.40.50.300">
    <property type="entry name" value="P-loop containing nucleotide triphosphate hydrolases"/>
    <property type="match status" value="1"/>
</dbReference>
<evidence type="ECO:0000256" key="2">
    <source>
        <dbReference type="ARBA" id="ARBA00022741"/>
    </source>
</evidence>
<accession>A0A1B1YIZ4</accession>
<dbReference type="RefSeq" id="WP_065820612.1">
    <property type="nucleotide sequence ID" value="NZ_CP014673.1"/>
</dbReference>
<organism evidence="5 6">
    <name type="scientific">Thermoclostridium stercorarium subsp. leptospartum DSM 9219</name>
    <dbReference type="NCBI Taxonomy" id="1346611"/>
    <lineage>
        <taxon>Bacteria</taxon>
        <taxon>Bacillati</taxon>
        <taxon>Bacillota</taxon>
        <taxon>Clostridia</taxon>
        <taxon>Eubacteriales</taxon>
        <taxon>Oscillospiraceae</taxon>
        <taxon>Thermoclostridium</taxon>
    </lineage>
</organism>
<proteinExistence type="predicted"/>
<dbReference type="GO" id="GO:0016887">
    <property type="term" value="F:ATP hydrolysis activity"/>
    <property type="evidence" value="ECO:0007669"/>
    <property type="project" value="InterPro"/>
</dbReference>
<evidence type="ECO:0000259" key="4">
    <source>
        <dbReference type="PROSITE" id="PS50893"/>
    </source>
</evidence>
<dbReference type="InterPro" id="IPR051782">
    <property type="entry name" value="ABC_Transporter_VariousFunc"/>
</dbReference>
<dbReference type="Proteomes" id="UP000092931">
    <property type="component" value="Chromosome"/>
</dbReference>
<dbReference type="InterPro" id="IPR003439">
    <property type="entry name" value="ABC_transporter-like_ATP-bd"/>
</dbReference>
<dbReference type="InterPro" id="IPR017871">
    <property type="entry name" value="ABC_transporter-like_CS"/>
</dbReference>
<keyword evidence="3" id="KW-0067">ATP-binding</keyword>
<reference evidence="5 6" key="1">
    <citation type="submission" date="2016-02" db="EMBL/GenBank/DDBJ databases">
        <title>Comparison of Clostridium stercorarium subspecies using comparative genomics and transcriptomics.</title>
        <authorList>
            <person name="Schellenberg J."/>
            <person name="Thallinger G."/>
            <person name="Levin D.B."/>
            <person name="Zhang X."/>
            <person name="Alvare G."/>
            <person name="Fristensky B."/>
            <person name="Sparling R."/>
        </authorList>
    </citation>
    <scope>NUCLEOTIDE SEQUENCE [LARGE SCALE GENOMIC DNA]</scope>
    <source>
        <strain evidence="5 6">DSM 9219</strain>
    </source>
</reference>
<dbReference type="PROSITE" id="PS50893">
    <property type="entry name" value="ABC_TRANSPORTER_2"/>
    <property type="match status" value="1"/>
</dbReference>
<dbReference type="AlphaFoldDB" id="A0A1B1YIZ4"/>
<name>A0A1B1YIZ4_THEST</name>
<dbReference type="PANTHER" id="PTHR42939">
    <property type="entry name" value="ABC TRANSPORTER ATP-BINDING PROTEIN ALBC-RELATED"/>
    <property type="match status" value="1"/>
</dbReference>
<dbReference type="CDD" id="cd03230">
    <property type="entry name" value="ABC_DR_subfamily_A"/>
    <property type="match status" value="1"/>
</dbReference>
<keyword evidence="1" id="KW-0813">Transport</keyword>
<dbReference type="SUPFAM" id="SSF52540">
    <property type="entry name" value="P-loop containing nucleoside triphosphate hydrolases"/>
    <property type="match status" value="1"/>
</dbReference>
<feature type="domain" description="ABC transporter" evidence="4">
    <location>
        <begin position="5"/>
        <end position="230"/>
    </location>
</feature>
<dbReference type="SMART" id="SM00382">
    <property type="entry name" value="AAA"/>
    <property type="match status" value="1"/>
</dbReference>
<dbReference type="InterPro" id="IPR003593">
    <property type="entry name" value="AAA+_ATPase"/>
</dbReference>
<protein>
    <submittedName>
        <fullName evidence="5">ABC transporter</fullName>
    </submittedName>
</protein>
<evidence type="ECO:0000256" key="1">
    <source>
        <dbReference type="ARBA" id="ARBA00022448"/>
    </source>
</evidence>